<evidence type="ECO:0000313" key="6">
    <source>
        <dbReference type="EMBL" id="MRV73229.1"/>
    </source>
</evidence>
<gene>
    <name evidence="6" type="ORF">GJ700_16075</name>
</gene>
<dbReference type="PROSITE" id="PS50931">
    <property type="entry name" value="HTH_LYSR"/>
    <property type="match status" value="1"/>
</dbReference>
<dbReference type="Proteomes" id="UP000446768">
    <property type="component" value="Unassembled WGS sequence"/>
</dbReference>
<sequence length="314" mass="33447">MNLTDLRIFVSAARQPTLADVAQETHLTPSAVSKALRRLEDSLGKPLFDRSARQLVLNASGALLLPRAQALLALAEQAKADVQGEDAVIDCRIAGPAILLWRYGEVVAGALRLYPDASLRMLAMFEDNALAALARGDAQAAIVTGEVLDGKGAHWSAAWETVPLGVLAQYLVAGRTHPLAAALAPSAPAVESAAAPALQATAAQVLEHEFACPSHSLFCGERRGPRSDGWRDDQLPRKIRYWTDDLQLLLAFVKSGAALAYLPDFALDDPALVRIDVPDAAFTCHEQVALVYDVGRAPAWLLQLASQCGASPHA</sequence>
<feature type="domain" description="HTH lysR-type" evidence="5">
    <location>
        <begin position="1"/>
        <end position="58"/>
    </location>
</feature>
<dbReference type="EMBL" id="WKJJ01000009">
    <property type="protein sequence ID" value="MRV73229.1"/>
    <property type="molecule type" value="Genomic_DNA"/>
</dbReference>
<dbReference type="GO" id="GO:0000976">
    <property type="term" value="F:transcription cis-regulatory region binding"/>
    <property type="evidence" value="ECO:0007669"/>
    <property type="project" value="TreeGrafter"/>
</dbReference>
<comment type="caution">
    <text evidence="6">The sequence shown here is derived from an EMBL/GenBank/DDBJ whole genome shotgun (WGS) entry which is preliminary data.</text>
</comment>
<keyword evidence="2" id="KW-0805">Transcription regulation</keyword>
<name>A0A7X2LUT4_9BURK</name>
<protein>
    <submittedName>
        <fullName evidence="6">LysR family transcriptional regulator</fullName>
    </submittedName>
</protein>
<dbReference type="InterPro" id="IPR000847">
    <property type="entry name" value="LysR_HTH_N"/>
</dbReference>
<keyword evidence="7" id="KW-1185">Reference proteome</keyword>
<proteinExistence type="inferred from homology"/>
<dbReference type="InterPro" id="IPR036390">
    <property type="entry name" value="WH_DNA-bd_sf"/>
</dbReference>
<evidence type="ECO:0000256" key="3">
    <source>
        <dbReference type="ARBA" id="ARBA00023125"/>
    </source>
</evidence>
<evidence type="ECO:0000259" key="5">
    <source>
        <dbReference type="PROSITE" id="PS50931"/>
    </source>
</evidence>
<dbReference type="SUPFAM" id="SSF46785">
    <property type="entry name" value="Winged helix' DNA-binding domain"/>
    <property type="match status" value="1"/>
</dbReference>
<dbReference type="InterPro" id="IPR036388">
    <property type="entry name" value="WH-like_DNA-bd_sf"/>
</dbReference>
<reference evidence="6 7" key="1">
    <citation type="submission" date="2019-11" db="EMBL/GenBank/DDBJ databases">
        <title>Novel species isolated from a subtropical stream in China.</title>
        <authorList>
            <person name="Lu H."/>
        </authorList>
    </citation>
    <scope>NUCLEOTIDE SEQUENCE [LARGE SCALE GENOMIC DNA]</scope>
    <source>
        <strain evidence="6 7">FT92W</strain>
    </source>
</reference>
<keyword evidence="4" id="KW-0804">Transcription</keyword>
<keyword evidence="3" id="KW-0238">DNA-binding</keyword>
<evidence type="ECO:0000256" key="2">
    <source>
        <dbReference type="ARBA" id="ARBA00023015"/>
    </source>
</evidence>
<dbReference type="InterPro" id="IPR005119">
    <property type="entry name" value="LysR_subst-bd"/>
</dbReference>
<dbReference type="AlphaFoldDB" id="A0A7X2LUT4"/>
<dbReference type="Pfam" id="PF00126">
    <property type="entry name" value="HTH_1"/>
    <property type="match status" value="1"/>
</dbReference>
<comment type="similarity">
    <text evidence="1">Belongs to the LysR transcriptional regulatory family.</text>
</comment>
<dbReference type="PANTHER" id="PTHR30126:SF39">
    <property type="entry name" value="HTH-TYPE TRANSCRIPTIONAL REGULATOR CYSL"/>
    <property type="match status" value="1"/>
</dbReference>
<accession>A0A7X2LUT4</accession>
<dbReference type="Pfam" id="PF03466">
    <property type="entry name" value="LysR_substrate"/>
    <property type="match status" value="1"/>
</dbReference>
<dbReference type="Gene3D" id="1.10.10.10">
    <property type="entry name" value="Winged helix-like DNA-binding domain superfamily/Winged helix DNA-binding domain"/>
    <property type="match status" value="1"/>
</dbReference>
<dbReference type="PANTHER" id="PTHR30126">
    <property type="entry name" value="HTH-TYPE TRANSCRIPTIONAL REGULATOR"/>
    <property type="match status" value="1"/>
</dbReference>
<organism evidence="6 7">
    <name type="scientific">Pseudoduganella rivuli</name>
    <dbReference type="NCBI Taxonomy" id="2666085"/>
    <lineage>
        <taxon>Bacteria</taxon>
        <taxon>Pseudomonadati</taxon>
        <taxon>Pseudomonadota</taxon>
        <taxon>Betaproteobacteria</taxon>
        <taxon>Burkholderiales</taxon>
        <taxon>Oxalobacteraceae</taxon>
        <taxon>Telluria group</taxon>
        <taxon>Pseudoduganella</taxon>
    </lineage>
</organism>
<dbReference type="Gene3D" id="3.40.190.10">
    <property type="entry name" value="Periplasmic binding protein-like II"/>
    <property type="match status" value="2"/>
</dbReference>
<evidence type="ECO:0000313" key="7">
    <source>
        <dbReference type="Proteomes" id="UP000446768"/>
    </source>
</evidence>
<dbReference type="GO" id="GO:0003700">
    <property type="term" value="F:DNA-binding transcription factor activity"/>
    <property type="evidence" value="ECO:0007669"/>
    <property type="project" value="InterPro"/>
</dbReference>
<dbReference type="SUPFAM" id="SSF53850">
    <property type="entry name" value="Periplasmic binding protein-like II"/>
    <property type="match status" value="1"/>
</dbReference>
<dbReference type="RefSeq" id="WP_154375576.1">
    <property type="nucleotide sequence ID" value="NZ_WKJJ01000009.1"/>
</dbReference>
<evidence type="ECO:0000256" key="1">
    <source>
        <dbReference type="ARBA" id="ARBA00009437"/>
    </source>
</evidence>
<evidence type="ECO:0000256" key="4">
    <source>
        <dbReference type="ARBA" id="ARBA00023163"/>
    </source>
</evidence>